<reference evidence="1 2" key="1">
    <citation type="submission" date="2017-08" db="EMBL/GenBank/DDBJ databases">
        <title>Mesorhizobium wenxinae sp. nov., a novel rhizobial species isolated from root nodules of chickpea (Cicer arietinum L.).</title>
        <authorList>
            <person name="Zhang J."/>
        </authorList>
    </citation>
    <scope>NUCLEOTIDE SEQUENCE [LARGE SCALE GENOMIC DNA]</scope>
    <source>
        <strain evidence="1 2">SDW018</strain>
    </source>
</reference>
<accession>A0A271LN38</accession>
<dbReference type="EMBL" id="NPKJ01000048">
    <property type="protein sequence ID" value="PAQ08608.1"/>
    <property type="molecule type" value="Genomic_DNA"/>
</dbReference>
<dbReference type="Proteomes" id="UP000216442">
    <property type="component" value="Unassembled WGS sequence"/>
</dbReference>
<comment type="caution">
    <text evidence="1">The sequence shown here is derived from an EMBL/GenBank/DDBJ whole genome shotgun (WGS) entry which is preliminary data.</text>
</comment>
<evidence type="ECO:0000313" key="2">
    <source>
        <dbReference type="Proteomes" id="UP000216442"/>
    </source>
</evidence>
<dbReference type="RefSeq" id="WP_095493648.1">
    <property type="nucleotide sequence ID" value="NZ_NPKJ01000048.1"/>
</dbReference>
<dbReference type="AlphaFoldDB" id="A0A271LN38"/>
<organism evidence="1 2">
    <name type="scientific">Mesorhizobium temperatum</name>
    <dbReference type="NCBI Taxonomy" id="241416"/>
    <lineage>
        <taxon>Bacteria</taxon>
        <taxon>Pseudomonadati</taxon>
        <taxon>Pseudomonadota</taxon>
        <taxon>Alphaproteobacteria</taxon>
        <taxon>Hyphomicrobiales</taxon>
        <taxon>Phyllobacteriaceae</taxon>
        <taxon>Mesorhizobium</taxon>
    </lineage>
</organism>
<evidence type="ECO:0000313" key="1">
    <source>
        <dbReference type="EMBL" id="PAQ08608.1"/>
    </source>
</evidence>
<name>A0A271LN38_9HYPH</name>
<gene>
    <name evidence="1" type="ORF">CIT26_16975</name>
</gene>
<keyword evidence="2" id="KW-1185">Reference proteome</keyword>
<sequence length="67" mass="7198">MLVAAAFPAELVDLETDLIVQPRADVAAVTEIGVSRPLPAMERRRPASCQVLDPANGFAWIEPGELI</sequence>
<protein>
    <submittedName>
        <fullName evidence="1">Uncharacterized protein</fullName>
    </submittedName>
</protein>
<proteinExistence type="predicted"/>